<dbReference type="PROSITE" id="PS50109">
    <property type="entry name" value="HIS_KIN"/>
    <property type="match status" value="1"/>
</dbReference>
<comment type="catalytic activity">
    <reaction evidence="1">
        <text>ATP + protein L-histidine = ADP + protein N-phospho-L-histidine.</text>
        <dbReference type="EC" id="2.7.13.3"/>
    </reaction>
</comment>
<dbReference type="Gene3D" id="3.40.50.300">
    <property type="entry name" value="P-loop containing nucleotide triphosphate hydrolases"/>
    <property type="match status" value="1"/>
</dbReference>
<evidence type="ECO:0000256" key="3">
    <source>
        <dbReference type="ARBA" id="ARBA00004236"/>
    </source>
</evidence>
<evidence type="ECO:0000256" key="1">
    <source>
        <dbReference type="ARBA" id="ARBA00000085"/>
    </source>
</evidence>
<dbReference type="PANTHER" id="PTHR45569">
    <property type="entry name" value="SENSOR PROTEIN KDPD"/>
    <property type="match status" value="1"/>
</dbReference>
<keyword evidence="6" id="KW-0808">Transferase</keyword>
<dbReference type="InterPro" id="IPR006016">
    <property type="entry name" value="UspA"/>
</dbReference>
<dbReference type="InterPro" id="IPR036890">
    <property type="entry name" value="HATPase_C_sf"/>
</dbReference>
<feature type="region of interest" description="Disordered" evidence="14">
    <location>
        <begin position="534"/>
        <end position="584"/>
    </location>
</feature>
<evidence type="ECO:0000256" key="7">
    <source>
        <dbReference type="ARBA" id="ARBA00022692"/>
    </source>
</evidence>
<keyword evidence="7 15" id="KW-0812">Transmembrane</keyword>
<feature type="transmembrane region" description="Helical" evidence="15">
    <location>
        <begin position="462"/>
        <end position="480"/>
    </location>
</feature>
<comment type="subcellular location">
    <subcellularLocation>
        <location evidence="3">Cell membrane</location>
    </subcellularLocation>
    <subcellularLocation>
        <location evidence="2">Membrane</location>
        <topology evidence="2">Multi-pass membrane protein</topology>
    </subcellularLocation>
</comment>
<dbReference type="GO" id="GO:0005886">
    <property type="term" value="C:plasma membrane"/>
    <property type="evidence" value="ECO:0007669"/>
    <property type="project" value="UniProtKB-SubCell"/>
</dbReference>
<dbReference type="GO" id="GO:0005737">
    <property type="term" value="C:cytoplasm"/>
    <property type="evidence" value="ECO:0007669"/>
    <property type="project" value="UniProtKB-ARBA"/>
</dbReference>
<keyword evidence="11 15" id="KW-1133">Transmembrane helix</keyword>
<evidence type="ECO:0000259" key="16">
    <source>
        <dbReference type="PROSITE" id="PS50109"/>
    </source>
</evidence>
<dbReference type="Gene3D" id="3.40.50.620">
    <property type="entry name" value="HUPs"/>
    <property type="match status" value="1"/>
</dbReference>
<name>A0AB39PCM2_9ACTN</name>
<feature type="transmembrane region" description="Helical" evidence="15">
    <location>
        <begin position="414"/>
        <end position="442"/>
    </location>
</feature>
<evidence type="ECO:0000313" key="17">
    <source>
        <dbReference type="EMBL" id="XDQ26798.1"/>
    </source>
</evidence>
<accession>A0AB39PCM2</accession>
<dbReference type="InterPro" id="IPR003594">
    <property type="entry name" value="HATPase_dom"/>
</dbReference>
<organism evidence="17">
    <name type="scientific">Streptomyces sp. R21</name>
    <dbReference type="NCBI Taxonomy" id="3238627"/>
    <lineage>
        <taxon>Bacteria</taxon>
        <taxon>Bacillati</taxon>
        <taxon>Actinomycetota</taxon>
        <taxon>Actinomycetes</taxon>
        <taxon>Kitasatosporales</taxon>
        <taxon>Streptomycetaceae</taxon>
        <taxon>Streptomyces</taxon>
    </lineage>
</organism>
<dbReference type="Pfam" id="PF00582">
    <property type="entry name" value="Usp"/>
    <property type="match status" value="1"/>
</dbReference>
<evidence type="ECO:0000256" key="15">
    <source>
        <dbReference type="SAM" id="Phobius"/>
    </source>
</evidence>
<evidence type="ECO:0000256" key="13">
    <source>
        <dbReference type="ARBA" id="ARBA00023136"/>
    </source>
</evidence>
<dbReference type="GO" id="GO:0000155">
    <property type="term" value="F:phosphorelay sensor kinase activity"/>
    <property type="evidence" value="ECO:0007669"/>
    <property type="project" value="InterPro"/>
</dbReference>
<dbReference type="SUPFAM" id="SSF47384">
    <property type="entry name" value="Homodimeric domain of signal transducing histidine kinase"/>
    <property type="match status" value="1"/>
</dbReference>
<dbReference type="InterPro" id="IPR005467">
    <property type="entry name" value="His_kinase_dom"/>
</dbReference>
<keyword evidence="13 15" id="KW-0472">Membrane</keyword>
<evidence type="ECO:0000256" key="6">
    <source>
        <dbReference type="ARBA" id="ARBA00022679"/>
    </source>
</evidence>
<proteinExistence type="predicted"/>
<keyword evidence="5" id="KW-0597">Phosphoprotein</keyword>
<dbReference type="Pfam" id="PF00512">
    <property type="entry name" value="HisKA"/>
    <property type="match status" value="1"/>
</dbReference>
<evidence type="ECO:0000256" key="12">
    <source>
        <dbReference type="ARBA" id="ARBA00023012"/>
    </source>
</evidence>
<evidence type="ECO:0000256" key="4">
    <source>
        <dbReference type="ARBA" id="ARBA00012438"/>
    </source>
</evidence>
<dbReference type="EMBL" id="CP163435">
    <property type="protein sequence ID" value="XDQ26798.1"/>
    <property type="molecule type" value="Genomic_DNA"/>
</dbReference>
<dbReference type="SUPFAM" id="SSF52402">
    <property type="entry name" value="Adenine nucleotide alpha hydrolases-like"/>
    <property type="match status" value="1"/>
</dbReference>
<dbReference type="GO" id="GO:0005524">
    <property type="term" value="F:ATP binding"/>
    <property type="evidence" value="ECO:0007669"/>
    <property type="project" value="UniProtKB-KW"/>
</dbReference>
<keyword evidence="10 17" id="KW-0067">ATP-binding</keyword>
<feature type="transmembrane region" description="Helical" evidence="15">
    <location>
        <begin position="383"/>
        <end position="402"/>
    </location>
</feature>
<dbReference type="Gene3D" id="1.20.120.620">
    <property type="entry name" value="Backbone structure of the membrane domain of e. Coli histidine kinase receptor kdpd"/>
    <property type="match status" value="1"/>
</dbReference>
<reference evidence="17" key="1">
    <citation type="submission" date="2024-07" db="EMBL/GenBank/DDBJ databases">
        <authorList>
            <person name="Yu S.T."/>
        </authorList>
    </citation>
    <scope>NUCLEOTIDE SEQUENCE</scope>
    <source>
        <strain evidence="17">R21</strain>
    </source>
</reference>
<dbReference type="InterPro" id="IPR027417">
    <property type="entry name" value="P-loop_NTPase"/>
</dbReference>
<dbReference type="PANTHER" id="PTHR45569:SF1">
    <property type="entry name" value="SENSOR PROTEIN KDPD"/>
    <property type="match status" value="1"/>
</dbReference>
<dbReference type="SUPFAM" id="SSF55874">
    <property type="entry name" value="ATPase domain of HSP90 chaperone/DNA topoisomerase II/histidine kinase"/>
    <property type="match status" value="1"/>
</dbReference>
<sequence length="892" mass="93143">MNDVRPGRLKVYLGAAPGVGKTYRMLDEGRRRAARGADVVVGFVECHGRPHTEAMLDGLEVVERVPCAYRGGDFTEMDLAAVLARRPQVAIVDEFAHSNVPGGGRNPKRWQDIERLLAAGVDVITALNIQHLESLNDVVEKITKVPQRETVPDEVVRRADQIELVDMPPEGLRRRMAHGNVYAPEKIDAALANYFRPGNLTALRQLALLWVADRVDEALQSYRSDHGIDGVWETRERVVVALTGGPEGDTLIRRAARIADRSAGGDLLAVHVTRSDGLAAGASHASLARQRRLIDNLGGSYHSVIGDDVPTALVEFARAENATQLVLGTSRRSRVERFLGGRGTGDTAVALSGDIDVHMVTHERAGRGTLLPSRRRTLPTTRLVAGPVAGFVLPVLLTFLLDGARGTLNLTSEALLYLLTVVGVACIGGVASAVIASVTASLQLNYWFIPPIGQFTLGDTNSMLALVVFAIVAATVAAVVDRSLRLSRRSARATAEAETMSSLAGTIVRGGATLPALVERTRETFGMESAELVTSVPDAGGGGTGGGGSVTGGGAVRGLGGASGAEHPAGAGATRASGGAGVTGSSAGAGLFERPVGANLPGAPAGGGADGPVTVVPAGPGSFLVLRGRVLPSSERRVLAAFGAHVGAAVERARLAEAAAEVEPVKAADRMRTALLRAVGHDLRTPLAAGWAAVTSLRSRDVEFSAEDRDELLATADESMARLSRLVENLLDLSRLQAGALTLDLRATTLEEVLPAALADTPEVEVRNLEETPAVLADPPLLERVIANLVGNAARHSPAGQRVLLTSSAHAGRVELRVVDRGPGLPPGDRDRLFEPFQRLGDTDNTTGLGLGLALSRGLAEAMDGTLTPEDTPGGGLTMVLSLPCAPRSALA</sequence>
<dbReference type="Gene3D" id="1.10.287.130">
    <property type="match status" value="1"/>
</dbReference>
<dbReference type="InterPro" id="IPR004358">
    <property type="entry name" value="Sig_transdc_His_kin-like_C"/>
</dbReference>
<keyword evidence="12" id="KW-0902">Two-component regulatory system</keyword>
<dbReference type="InterPro" id="IPR036097">
    <property type="entry name" value="HisK_dim/P_sf"/>
</dbReference>
<dbReference type="InterPro" id="IPR003852">
    <property type="entry name" value="Sig_transdc_His_kinase_KdpD_N"/>
</dbReference>
<dbReference type="Pfam" id="PF02702">
    <property type="entry name" value="KdpD"/>
    <property type="match status" value="1"/>
</dbReference>
<dbReference type="Gene3D" id="3.30.565.10">
    <property type="entry name" value="Histidine kinase-like ATPase, C-terminal domain"/>
    <property type="match status" value="1"/>
</dbReference>
<dbReference type="InterPro" id="IPR052023">
    <property type="entry name" value="Histidine_kinase_KdpD"/>
</dbReference>
<dbReference type="EC" id="2.7.13.3" evidence="4"/>
<feature type="compositionally biased region" description="Low complexity" evidence="14">
    <location>
        <begin position="569"/>
        <end position="584"/>
    </location>
</feature>
<dbReference type="CDD" id="cd00075">
    <property type="entry name" value="HATPase"/>
    <property type="match status" value="1"/>
</dbReference>
<keyword evidence="9" id="KW-0418">Kinase</keyword>
<evidence type="ECO:0000256" key="2">
    <source>
        <dbReference type="ARBA" id="ARBA00004141"/>
    </source>
</evidence>
<feature type="compositionally biased region" description="Gly residues" evidence="14">
    <location>
        <begin position="539"/>
        <end position="563"/>
    </location>
</feature>
<dbReference type="FunFam" id="3.40.50.300:FF:000483">
    <property type="entry name" value="Sensor histidine kinase KdpD"/>
    <property type="match status" value="1"/>
</dbReference>
<feature type="domain" description="Histidine kinase" evidence="16">
    <location>
        <begin position="678"/>
        <end position="887"/>
    </location>
</feature>
<dbReference type="AlphaFoldDB" id="A0AB39PCM2"/>
<dbReference type="CDD" id="cd00082">
    <property type="entry name" value="HisKA"/>
    <property type="match status" value="1"/>
</dbReference>
<dbReference type="Pfam" id="PF02518">
    <property type="entry name" value="HATPase_c"/>
    <property type="match status" value="1"/>
</dbReference>
<evidence type="ECO:0000256" key="5">
    <source>
        <dbReference type="ARBA" id="ARBA00022553"/>
    </source>
</evidence>
<dbReference type="InterPro" id="IPR003661">
    <property type="entry name" value="HisK_dim/P_dom"/>
</dbReference>
<evidence type="ECO:0000256" key="14">
    <source>
        <dbReference type="SAM" id="MobiDB-lite"/>
    </source>
</evidence>
<dbReference type="SMART" id="SM00387">
    <property type="entry name" value="HATPase_c"/>
    <property type="match status" value="1"/>
</dbReference>
<dbReference type="InterPro" id="IPR014729">
    <property type="entry name" value="Rossmann-like_a/b/a_fold"/>
</dbReference>
<dbReference type="RefSeq" id="WP_369234045.1">
    <property type="nucleotide sequence ID" value="NZ_CP163435.1"/>
</dbReference>
<evidence type="ECO:0000256" key="10">
    <source>
        <dbReference type="ARBA" id="ARBA00022840"/>
    </source>
</evidence>
<dbReference type="Pfam" id="PF13493">
    <property type="entry name" value="DUF4118"/>
    <property type="match status" value="1"/>
</dbReference>
<evidence type="ECO:0000256" key="11">
    <source>
        <dbReference type="ARBA" id="ARBA00022989"/>
    </source>
</evidence>
<protein>
    <recommendedName>
        <fullName evidence="4">histidine kinase</fullName>
        <ecNumber evidence="4">2.7.13.3</ecNumber>
    </recommendedName>
</protein>
<dbReference type="InterPro" id="IPR038318">
    <property type="entry name" value="KdpD_sf"/>
</dbReference>
<keyword evidence="8" id="KW-0547">Nucleotide-binding</keyword>
<evidence type="ECO:0000256" key="9">
    <source>
        <dbReference type="ARBA" id="ARBA00022777"/>
    </source>
</evidence>
<dbReference type="SMART" id="SM00388">
    <property type="entry name" value="HisKA"/>
    <property type="match status" value="1"/>
</dbReference>
<gene>
    <name evidence="17" type="ORF">AB5J56_19720</name>
</gene>
<dbReference type="InterPro" id="IPR025201">
    <property type="entry name" value="KdpD_TM"/>
</dbReference>
<dbReference type="PRINTS" id="PR00344">
    <property type="entry name" value="BCTRLSENSOR"/>
</dbReference>
<evidence type="ECO:0000256" key="8">
    <source>
        <dbReference type="ARBA" id="ARBA00022741"/>
    </source>
</evidence>